<evidence type="ECO:0000259" key="3">
    <source>
        <dbReference type="PROSITE" id="PS51767"/>
    </source>
</evidence>
<dbReference type="Proteomes" id="UP000009131">
    <property type="component" value="Unassembled WGS sequence"/>
</dbReference>
<dbReference type="InterPro" id="IPR001969">
    <property type="entry name" value="Aspartic_peptidase_AS"/>
</dbReference>
<dbReference type="InterPro" id="IPR034164">
    <property type="entry name" value="Pepsin-like_dom"/>
</dbReference>
<dbReference type="Pfam" id="PF00026">
    <property type="entry name" value="Asp"/>
    <property type="match status" value="3"/>
</dbReference>
<dbReference type="SUPFAM" id="SSF50630">
    <property type="entry name" value="Acid proteases"/>
    <property type="match status" value="4"/>
</dbReference>
<organism evidence="4 5">
    <name type="scientific">Mixia osmundae (strain CBS 9802 / IAM 14324 / JCM 22182 / KY 12970)</name>
    <dbReference type="NCBI Taxonomy" id="764103"/>
    <lineage>
        <taxon>Eukaryota</taxon>
        <taxon>Fungi</taxon>
        <taxon>Dikarya</taxon>
        <taxon>Basidiomycota</taxon>
        <taxon>Pucciniomycotina</taxon>
        <taxon>Mixiomycetes</taxon>
        <taxon>Mixiales</taxon>
        <taxon>Mixiaceae</taxon>
        <taxon>Mixia</taxon>
    </lineage>
</organism>
<dbReference type="EMBL" id="BABT02000142">
    <property type="protein sequence ID" value="GAA97817.1"/>
    <property type="molecule type" value="Genomic_DNA"/>
</dbReference>
<keyword evidence="2" id="KW-0064">Aspartyl protease</keyword>
<dbReference type="InterPro" id="IPR001461">
    <property type="entry name" value="Aspartic_peptidase_A1"/>
</dbReference>
<evidence type="ECO:0000313" key="4">
    <source>
        <dbReference type="EMBL" id="GAA97817.1"/>
    </source>
</evidence>
<dbReference type="PROSITE" id="PS51767">
    <property type="entry name" value="PEPTIDASE_A1"/>
    <property type="match status" value="4"/>
</dbReference>
<dbReference type="PROSITE" id="PS00141">
    <property type="entry name" value="ASP_PROTEASE"/>
    <property type="match status" value="2"/>
</dbReference>
<dbReference type="GO" id="GO:0004190">
    <property type="term" value="F:aspartic-type endopeptidase activity"/>
    <property type="evidence" value="ECO:0007669"/>
    <property type="project" value="UniProtKB-KW"/>
</dbReference>
<proteinExistence type="inferred from homology"/>
<comment type="similarity">
    <text evidence="1">Belongs to the peptidase A1 family.</text>
</comment>
<feature type="domain" description="Peptidase A1" evidence="3">
    <location>
        <begin position="1"/>
        <end position="235"/>
    </location>
</feature>
<reference evidence="4 5" key="2">
    <citation type="journal article" date="2012" name="Open Biol.">
        <title>Characteristics of nucleosomes and linker DNA regions on the genome of the basidiomycete Mixia osmundae revealed by mono- and dinucleosome mapping.</title>
        <authorList>
            <person name="Nishida H."/>
            <person name="Kondo S."/>
            <person name="Matsumoto T."/>
            <person name="Suzuki Y."/>
            <person name="Yoshikawa H."/>
            <person name="Taylor T.D."/>
            <person name="Sugiyama J."/>
        </authorList>
    </citation>
    <scope>NUCLEOTIDE SEQUENCE [LARGE SCALE GENOMIC DNA]</scope>
    <source>
        <strain evidence="5">CBS 9802 / IAM 14324 / JCM 22182 / KY 12970</strain>
    </source>
</reference>
<dbReference type="PANTHER" id="PTHR47966">
    <property type="entry name" value="BETA-SITE APP-CLEAVING ENZYME, ISOFORM A-RELATED"/>
    <property type="match status" value="1"/>
</dbReference>
<dbReference type="HOGENOM" id="CLU_239507_0_0_1"/>
<dbReference type="InParanoid" id="G7E4Q7"/>
<feature type="domain" description="Peptidase A1" evidence="3">
    <location>
        <begin position="653"/>
        <end position="952"/>
    </location>
</feature>
<feature type="domain" description="Peptidase A1" evidence="3">
    <location>
        <begin position="320"/>
        <end position="621"/>
    </location>
</feature>
<dbReference type="OrthoDB" id="28208at2759"/>
<dbReference type="InterPro" id="IPR033121">
    <property type="entry name" value="PEPTIDASE_A1"/>
</dbReference>
<dbReference type="CDD" id="cd05471">
    <property type="entry name" value="pepsin_like"/>
    <property type="match status" value="2"/>
</dbReference>
<protein>
    <recommendedName>
        <fullName evidence="3">Peptidase A1 domain-containing protein</fullName>
    </recommendedName>
</protein>
<feature type="domain" description="Peptidase A1" evidence="3">
    <location>
        <begin position="1293"/>
        <end position="1587"/>
    </location>
</feature>
<keyword evidence="5" id="KW-1185">Reference proteome</keyword>
<dbReference type="PANTHER" id="PTHR47966:SF51">
    <property type="entry name" value="BETA-SITE APP-CLEAVING ENZYME, ISOFORM A-RELATED"/>
    <property type="match status" value="1"/>
</dbReference>
<dbReference type="InterPro" id="IPR021109">
    <property type="entry name" value="Peptidase_aspartic_dom_sf"/>
</dbReference>
<keyword evidence="2" id="KW-0378">Hydrolase</keyword>
<accession>G7E4Q7</accession>
<evidence type="ECO:0000313" key="5">
    <source>
        <dbReference type="Proteomes" id="UP000009131"/>
    </source>
</evidence>
<keyword evidence="2" id="KW-0645">Protease</keyword>
<comment type="caution">
    <text evidence="4">The sequence shown here is derived from an EMBL/GenBank/DDBJ whole genome shotgun (WGS) entry which is preliminary data.</text>
</comment>
<evidence type="ECO:0000256" key="1">
    <source>
        <dbReference type="ARBA" id="ARBA00007447"/>
    </source>
</evidence>
<name>G7E4Q7_MIXOS</name>
<evidence type="ECO:0000256" key="2">
    <source>
        <dbReference type="ARBA" id="ARBA00022750"/>
    </source>
</evidence>
<gene>
    <name evidence="4" type="primary">Mo04496</name>
    <name evidence="4" type="ORF">E5Q_04496</name>
</gene>
<reference evidence="4 5" key="1">
    <citation type="journal article" date="2011" name="J. Gen. Appl. Microbiol.">
        <title>Draft genome sequencing of the enigmatic basidiomycete Mixia osmundae.</title>
        <authorList>
            <person name="Nishida H."/>
            <person name="Nagatsuka Y."/>
            <person name="Sugiyama J."/>
        </authorList>
    </citation>
    <scope>NUCLEOTIDE SEQUENCE [LARGE SCALE GENOMIC DNA]</scope>
    <source>
        <strain evidence="5">CBS 9802 / IAM 14324 / JCM 22182 / KY 12970</strain>
    </source>
</reference>
<sequence>MIAPDLVLKATHFGVATRVGPDSLTTADTGMFALGPQSSLDRHTRSELFSTWMTAATDAGVIPQNIVTIDLGEPSLTFGRVDLENAIGEPVYLPSISAAHWIVNMGFPQIALFGPVLVDTGMAYLSFPAAAMQILMGQIPGSKIDLTFDRLLLIPSGFVLKPFMIVIGAREFVLSSEQQYLNQPNLPEPPGYRYSIFHQMTNMPRGVAAVFGGKVHKHFIVILDDHKEQERLRPIEDEVSITAVDLRSTTLQLSCGSDDNLIPTQKPWPRSDMNVALFLAFVAVSVRAHRVDLRAVERFQGSPVIGDSHATALVYEDFHYEIDVGVGKIDDHWYTLVVDSGSYITFFGTNPKQPYIGSASQVKTTTGWRQNFISGHAYGGLWVRDQTMIAPDFVVGSTDFGVVTKVAQKDLTVTDTGVFALGPQAGLEMQVGSDRFSTWMTAATDAGAVAQNVVTVDLGRPSLTFGYADLENAVGVPVYVPCLEEESWLVQASIPEFAFSGPVSIDIGAPMFALEPADMQKMIKRIPGSRLQQESNMLIVPSKPLPKDLTIKIGAFTYVLSGQKQLLGDGTGRTADGSVFSIFQQIEGIESVSGAKAILGAKVLQHLVAAVLLTLVAGVYARKVSLRAVENFHGSPVTGDSRATSMVYEDFHYELDVGVGRIDDHWYTLFVDSGSYITFIGTNPKQPYIGSASQFKTTAAWQQTFVSGQSYAGVWARDQTMIAPDFVLGNTDFGIVTKVAQKDLTVTDTGVFALGPQAGLEVQVGSSRFSTWMTAATDAGVVPQNIVTVDLGDPSLTFGYVDLDHAVGSPVYVPCLLSELWLVKISIPQIAFTGPMLVDTGTPFVNLTPDDMQKLMKRIPGSKLYAGTNLLLVPTSPLPKDLTIQFGAFSFVLTGKKQILGEGTGRDRDGRVLSIFKQMPGVSGGASIIFGAKILQHLVVVLDDDNHRIGFAARREQVLSTCVVLPTYSASWGDNSILALQTAEMKAGVLLAIAADCYAHRINLRTVAPFSDSEVMRESHATSVVYDSVHHVIDVGQPYIGSAAQVKTKATWKQAFLSGGVFSGKWARDQVDGLRISTESGVVKKTSTGSVTTWHAGIFALGPQAGLKAQIGSDRFSTWMNQATSAGVVSSNIGNLEFALEGEKQLMGAATKRDWHCLVYTTFQQIEGMPQGTGAIMGSKVLQHLIIVLDDDKHRIGFAARKLASTRRLVASIVVTRVRVLATRCPAKSFYPSWHCDSPSCPQADEMRTAVLLTLVASASARKVSLRAVTNPRESNIVINSRATSLVYDDVHYVMDIGVGKYDVHWYTLLVDTGSEQTFFGTSPRQPYIGSASQSKTTATWTQAFVSGDYYSGLWARDQVDFGIVTKIAPGSATLLETGVFALAPQAGLEQKVGSDRFSTWMTAAADAGVVPQNIVTIDLGEPSLTFGHVDLENAVGTPVYLSCLEAERWLVKISMPDIEFDGPMLIDTGAPLFVLTTADMQKMIQRIPGSKILEGSRILQIPSDHIPMDLTFEIGNLKFVLPGEKQLLGAPTRRDFHGLVFSIFQQIDTMPDGAGAIMGSKVLQHLIALRITPSIASLLCQAVSKALPRRRHSALASLLILLALQTVEMKVGILSTLAAACYARKVNLRTVTPFRDSEVAVESRATRMVYDDVHYVMDIGRKLPDFFGTNPKQPYIGSASQIRSTATWTQGFLSGEAFSGFWARDQVGA</sequence>
<dbReference type="Gene3D" id="2.40.70.10">
    <property type="entry name" value="Acid Proteases"/>
    <property type="match status" value="8"/>
</dbReference>
<dbReference type="GO" id="GO:0006508">
    <property type="term" value="P:proteolysis"/>
    <property type="evidence" value="ECO:0007669"/>
    <property type="project" value="InterPro"/>
</dbReference>